<name>A0A378JVS3_9GAMM</name>
<reference evidence="3 5" key="2">
    <citation type="submission" date="2018-06" db="EMBL/GenBank/DDBJ databases">
        <authorList>
            <consortium name="Pathogen Informatics"/>
            <person name="Doyle S."/>
        </authorList>
    </citation>
    <scope>NUCLEOTIDE SEQUENCE [LARGE SCALE GENOMIC DNA]</scope>
    <source>
        <strain evidence="3 5">NCTC12239</strain>
    </source>
</reference>
<dbReference type="STRING" id="39962.Lmor_1080"/>
<keyword evidence="1" id="KW-0472">Membrane</keyword>
<sequence length="148" mass="17280">MEQDRYSINNKLYILGIISLILALGLFFFSMYILPYLIWNLYYDVPDLVSDMIMFFENRYDYGETVSKIVTWMIFFMPSLIAGYISYYISNYIDDQILGLAKKPDPEETLEHEKEVKESLGLAAKIILLMVLIVVVVFLLQYIIQSTA</sequence>
<dbReference type="RefSeq" id="WP_028384647.1">
    <property type="nucleotide sequence ID" value="NZ_CAAAJG010000014.1"/>
</dbReference>
<evidence type="ECO:0000313" key="2">
    <source>
        <dbReference type="EMBL" id="KTD35633.1"/>
    </source>
</evidence>
<keyword evidence="1" id="KW-1133">Transmembrane helix</keyword>
<feature type="transmembrane region" description="Helical" evidence="1">
    <location>
        <begin position="69"/>
        <end position="89"/>
    </location>
</feature>
<dbReference type="EMBL" id="UGOG01000001">
    <property type="protein sequence ID" value="STX62763.1"/>
    <property type="molecule type" value="Genomic_DNA"/>
</dbReference>
<accession>A0A378JVS3</accession>
<evidence type="ECO:0000313" key="3">
    <source>
        <dbReference type="EMBL" id="STX62763.1"/>
    </source>
</evidence>
<feature type="transmembrane region" description="Helical" evidence="1">
    <location>
        <begin position="12"/>
        <end position="38"/>
    </location>
</feature>
<evidence type="ECO:0000256" key="1">
    <source>
        <dbReference type="SAM" id="Phobius"/>
    </source>
</evidence>
<evidence type="ECO:0000313" key="5">
    <source>
        <dbReference type="Proteomes" id="UP000254040"/>
    </source>
</evidence>
<evidence type="ECO:0000313" key="4">
    <source>
        <dbReference type="Proteomes" id="UP000054985"/>
    </source>
</evidence>
<dbReference type="EMBL" id="LNYN01000014">
    <property type="protein sequence ID" value="KTD35633.1"/>
    <property type="molecule type" value="Genomic_DNA"/>
</dbReference>
<gene>
    <name evidence="2" type="ORF">Lmor_1080</name>
    <name evidence="3" type="ORF">NCTC12239_01702</name>
</gene>
<proteinExistence type="predicted"/>
<dbReference type="Proteomes" id="UP000054985">
    <property type="component" value="Unassembled WGS sequence"/>
</dbReference>
<feature type="transmembrane region" description="Helical" evidence="1">
    <location>
        <begin position="122"/>
        <end position="144"/>
    </location>
</feature>
<dbReference type="Proteomes" id="UP000254040">
    <property type="component" value="Unassembled WGS sequence"/>
</dbReference>
<organism evidence="3 5">
    <name type="scientific">Legionella moravica</name>
    <dbReference type="NCBI Taxonomy" id="39962"/>
    <lineage>
        <taxon>Bacteria</taxon>
        <taxon>Pseudomonadati</taxon>
        <taxon>Pseudomonadota</taxon>
        <taxon>Gammaproteobacteria</taxon>
        <taxon>Legionellales</taxon>
        <taxon>Legionellaceae</taxon>
        <taxon>Legionella</taxon>
    </lineage>
</organism>
<protein>
    <submittedName>
        <fullName evidence="3">Transmembrane protein</fullName>
    </submittedName>
</protein>
<keyword evidence="4" id="KW-1185">Reference proteome</keyword>
<reference evidence="2 4" key="1">
    <citation type="submission" date="2015-11" db="EMBL/GenBank/DDBJ databases">
        <title>Genomic analysis of 38 Legionella species identifies large and diverse effector repertoires.</title>
        <authorList>
            <person name="Burstein D."/>
            <person name="Amaro F."/>
            <person name="Zusman T."/>
            <person name="Lifshitz Z."/>
            <person name="Cohen O."/>
            <person name="Gilbert J.A."/>
            <person name="Pupko T."/>
            <person name="Shuman H.A."/>
            <person name="Segal G."/>
        </authorList>
    </citation>
    <scope>NUCLEOTIDE SEQUENCE [LARGE SCALE GENOMIC DNA]</scope>
    <source>
        <strain evidence="2 4">ATCC 43877</strain>
    </source>
</reference>
<dbReference type="AlphaFoldDB" id="A0A378JVS3"/>
<keyword evidence="1 3" id="KW-0812">Transmembrane</keyword>
<dbReference type="OrthoDB" id="5639325at2"/>